<dbReference type="PANTHER" id="PTHR23117">
    <property type="entry name" value="GUANYLATE KINASE-RELATED"/>
    <property type="match status" value="1"/>
</dbReference>
<sequence>MKDKKGTLVVISGFSGAGKGTVSRALVDKYGYRLSISATTRKPREGEVDGRDYFFKTENEFLSLIDYNGYIEYAQYVGHYYGTPRKFVEDSLEEGQVVILEIEVQGAMKIKEQYPDAILLFITAPSIEVLKNRLVGRGTEAPEVIEKRMHRAVEEAESIAVYDYIVNNEEGRLEECMAQIHSIIESESCRVSRRKEFIESLKNGLKEYR</sequence>
<dbReference type="HAMAP" id="MF_00328">
    <property type="entry name" value="Guanylate_kinase"/>
    <property type="match status" value="1"/>
</dbReference>
<dbReference type="Gene3D" id="3.40.50.300">
    <property type="entry name" value="P-loop containing nucleotide triphosphate hydrolases"/>
    <property type="match status" value="1"/>
</dbReference>
<dbReference type="GO" id="GO:0005524">
    <property type="term" value="F:ATP binding"/>
    <property type="evidence" value="ECO:0007669"/>
    <property type="project" value="UniProtKB-UniRule"/>
</dbReference>
<dbReference type="InterPro" id="IPR017665">
    <property type="entry name" value="Guanylate_kinase"/>
</dbReference>
<dbReference type="Proteomes" id="UP000886805">
    <property type="component" value="Unassembled WGS sequence"/>
</dbReference>
<dbReference type="PROSITE" id="PS00856">
    <property type="entry name" value="GUANYLATE_KINASE_1"/>
    <property type="match status" value="1"/>
</dbReference>
<dbReference type="InterPro" id="IPR027417">
    <property type="entry name" value="P-loop_NTPase"/>
</dbReference>
<feature type="binding site" evidence="11">
    <location>
        <begin position="13"/>
        <end position="20"/>
    </location>
    <ligand>
        <name>ATP</name>
        <dbReference type="ChEBI" id="CHEBI:30616"/>
    </ligand>
</feature>
<dbReference type="InterPro" id="IPR020590">
    <property type="entry name" value="Guanylate_kinase_CS"/>
</dbReference>
<evidence type="ECO:0000313" key="13">
    <source>
        <dbReference type="EMBL" id="HIX72326.1"/>
    </source>
</evidence>
<reference evidence="13" key="2">
    <citation type="submission" date="2021-04" db="EMBL/GenBank/DDBJ databases">
        <authorList>
            <person name="Gilroy R."/>
        </authorList>
    </citation>
    <scope>NUCLEOTIDE SEQUENCE</scope>
    <source>
        <strain evidence="13">ChiSxjej3B15-1167</strain>
    </source>
</reference>
<comment type="caution">
    <text evidence="13">The sequence shown here is derived from an EMBL/GenBank/DDBJ whole genome shotgun (WGS) entry which is preliminary data.</text>
</comment>
<comment type="subcellular location">
    <subcellularLocation>
        <location evidence="11">Cytoplasm</location>
    </subcellularLocation>
</comment>
<dbReference type="Pfam" id="PF00625">
    <property type="entry name" value="Guanylate_kin"/>
    <property type="match status" value="1"/>
</dbReference>
<evidence type="ECO:0000256" key="11">
    <source>
        <dbReference type="HAMAP-Rule" id="MF_00328"/>
    </source>
</evidence>
<dbReference type="PROSITE" id="PS50052">
    <property type="entry name" value="GUANYLATE_KINASE_2"/>
    <property type="match status" value="1"/>
</dbReference>
<dbReference type="SUPFAM" id="SSF52540">
    <property type="entry name" value="P-loop containing nucleoside triphosphate hydrolases"/>
    <property type="match status" value="1"/>
</dbReference>
<evidence type="ECO:0000256" key="3">
    <source>
        <dbReference type="ARBA" id="ARBA00012961"/>
    </source>
</evidence>
<keyword evidence="8 11" id="KW-0067">ATP-binding</keyword>
<protein>
    <recommendedName>
        <fullName evidence="4 11">Guanylate kinase</fullName>
        <ecNumber evidence="3 11">2.7.4.8</ecNumber>
    </recommendedName>
    <alternativeName>
        <fullName evidence="9 11">GMP kinase</fullName>
    </alternativeName>
</protein>
<keyword evidence="5 11" id="KW-0808">Transferase</keyword>
<comment type="function">
    <text evidence="1 11">Essential for recycling GMP and indirectly, cGMP.</text>
</comment>
<evidence type="ECO:0000256" key="5">
    <source>
        <dbReference type="ARBA" id="ARBA00022679"/>
    </source>
</evidence>
<evidence type="ECO:0000313" key="14">
    <source>
        <dbReference type="Proteomes" id="UP000886805"/>
    </source>
</evidence>
<organism evidence="13 14">
    <name type="scientific">Candidatus Anaerobutyricum stercoripullorum</name>
    <dbReference type="NCBI Taxonomy" id="2838456"/>
    <lineage>
        <taxon>Bacteria</taxon>
        <taxon>Bacillati</taxon>
        <taxon>Bacillota</taxon>
        <taxon>Clostridia</taxon>
        <taxon>Lachnospirales</taxon>
        <taxon>Lachnospiraceae</taxon>
        <taxon>Anaerobutyricum</taxon>
    </lineage>
</organism>
<dbReference type="InterPro" id="IPR008144">
    <property type="entry name" value="Guanylate_kin-like_dom"/>
</dbReference>
<gene>
    <name evidence="11 13" type="primary">gmk</name>
    <name evidence="13" type="ORF">H9849_04825</name>
</gene>
<dbReference type="GO" id="GO:0005829">
    <property type="term" value="C:cytosol"/>
    <property type="evidence" value="ECO:0007669"/>
    <property type="project" value="TreeGrafter"/>
</dbReference>
<dbReference type="NCBIfam" id="TIGR03263">
    <property type="entry name" value="guanyl_kin"/>
    <property type="match status" value="1"/>
</dbReference>
<keyword evidence="6 11" id="KW-0547">Nucleotide-binding</keyword>
<dbReference type="PANTHER" id="PTHR23117:SF13">
    <property type="entry name" value="GUANYLATE KINASE"/>
    <property type="match status" value="1"/>
</dbReference>
<name>A0A9D2BDM2_9FIRM</name>
<dbReference type="EC" id="2.7.4.8" evidence="3 11"/>
<comment type="catalytic activity">
    <reaction evidence="10 11">
        <text>GMP + ATP = GDP + ADP</text>
        <dbReference type="Rhea" id="RHEA:20780"/>
        <dbReference type="ChEBI" id="CHEBI:30616"/>
        <dbReference type="ChEBI" id="CHEBI:58115"/>
        <dbReference type="ChEBI" id="CHEBI:58189"/>
        <dbReference type="ChEBI" id="CHEBI:456216"/>
        <dbReference type="EC" id="2.7.4.8"/>
    </reaction>
</comment>
<proteinExistence type="inferred from homology"/>
<keyword evidence="11" id="KW-0963">Cytoplasm</keyword>
<dbReference type="FunFam" id="3.30.63.10:FF:000002">
    <property type="entry name" value="Guanylate kinase 1"/>
    <property type="match status" value="1"/>
</dbReference>
<evidence type="ECO:0000256" key="9">
    <source>
        <dbReference type="ARBA" id="ARBA00030128"/>
    </source>
</evidence>
<accession>A0A9D2BDM2</accession>
<comment type="similarity">
    <text evidence="2 11">Belongs to the guanylate kinase family.</text>
</comment>
<reference evidence="13" key="1">
    <citation type="journal article" date="2021" name="PeerJ">
        <title>Extensive microbial diversity within the chicken gut microbiome revealed by metagenomics and culture.</title>
        <authorList>
            <person name="Gilroy R."/>
            <person name="Ravi A."/>
            <person name="Getino M."/>
            <person name="Pursley I."/>
            <person name="Horton D.L."/>
            <person name="Alikhan N.F."/>
            <person name="Baker D."/>
            <person name="Gharbi K."/>
            <person name="Hall N."/>
            <person name="Watson M."/>
            <person name="Adriaenssens E.M."/>
            <person name="Foster-Nyarko E."/>
            <person name="Jarju S."/>
            <person name="Secka A."/>
            <person name="Antonio M."/>
            <person name="Oren A."/>
            <person name="Chaudhuri R.R."/>
            <person name="La Ragione R."/>
            <person name="Hildebrand F."/>
            <person name="Pallen M.J."/>
        </authorList>
    </citation>
    <scope>NUCLEOTIDE SEQUENCE</scope>
    <source>
        <strain evidence="13">ChiSxjej3B15-1167</strain>
    </source>
</reference>
<evidence type="ECO:0000256" key="8">
    <source>
        <dbReference type="ARBA" id="ARBA00022840"/>
    </source>
</evidence>
<evidence type="ECO:0000256" key="4">
    <source>
        <dbReference type="ARBA" id="ARBA00016296"/>
    </source>
</evidence>
<evidence type="ECO:0000256" key="2">
    <source>
        <dbReference type="ARBA" id="ARBA00005790"/>
    </source>
</evidence>
<evidence type="ECO:0000256" key="6">
    <source>
        <dbReference type="ARBA" id="ARBA00022741"/>
    </source>
</evidence>
<evidence type="ECO:0000256" key="10">
    <source>
        <dbReference type="ARBA" id="ARBA00048594"/>
    </source>
</evidence>
<evidence type="ECO:0000256" key="1">
    <source>
        <dbReference type="ARBA" id="ARBA00003531"/>
    </source>
</evidence>
<dbReference type="CDD" id="cd00071">
    <property type="entry name" value="GMPK"/>
    <property type="match status" value="1"/>
</dbReference>
<evidence type="ECO:0000259" key="12">
    <source>
        <dbReference type="PROSITE" id="PS50052"/>
    </source>
</evidence>
<dbReference type="EMBL" id="DXEQ01000131">
    <property type="protein sequence ID" value="HIX72326.1"/>
    <property type="molecule type" value="Genomic_DNA"/>
</dbReference>
<evidence type="ECO:0000256" key="7">
    <source>
        <dbReference type="ARBA" id="ARBA00022777"/>
    </source>
</evidence>
<dbReference type="SMART" id="SM00072">
    <property type="entry name" value="GuKc"/>
    <property type="match status" value="1"/>
</dbReference>
<dbReference type="AlphaFoldDB" id="A0A9D2BDM2"/>
<feature type="domain" description="Guanylate kinase-like" evidence="12">
    <location>
        <begin position="6"/>
        <end position="185"/>
    </location>
</feature>
<keyword evidence="7 11" id="KW-0418">Kinase</keyword>
<dbReference type="GO" id="GO:0004385">
    <property type="term" value="F:GMP kinase activity"/>
    <property type="evidence" value="ECO:0007669"/>
    <property type="project" value="UniProtKB-UniRule"/>
</dbReference>
<dbReference type="InterPro" id="IPR008145">
    <property type="entry name" value="GK/Ca_channel_bsu"/>
</dbReference>
<dbReference type="Gene3D" id="3.30.63.10">
    <property type="entry name" value="Guanylate Kinase phosphate binding domain"/>
    <property type="match status" value="1"/>
</dbReference>